<evidence type="ECO:0000256" key="4">
    <source>
        <dbReference type="ARBA" id="ARBA00022679"/>
    </source>
</evidence>
<dbReference type="EMBL" id="VTET01000004">
    <property type="protein sequence ID" value="TYS72270.1"/>
    <property type="molecule type" value="Genomic_DNA"/>
</dbReference>
<dbReference type="CDD" id="cd00082">
    <property type="entry name" value="HisKA"/>
    <property type="match status" value="1"/>
</dbReference>
<evidence type="ECO:0000256" key="2">
    <source>
        <dbReference type="ARBA" id="ARBA00012438"/>
    </source>
</evidence>
<dbReference type="OrthoDB" id="9784397at2"/>
<accession>A0A5D4T9A1</accession>
<dbReference type="Gene3D" id="3.30.450.20">
    <property type="entry name" value="PAS domain"/>
    <property type="match status" value="1"/>
</dbReference>
<evidence type="ECO:0000256" key="3">
    <source>
        <dbReference type="ARBA" id="ARBA00022553"/>
    </source>
</evidence>
<evidence type="ECO:0000313" key="11">
    <source>
        <dbReference type="Proteomes" id="UP000324517"/>
    </source>
</evidence>
<dbReference type="Gene3D" id="1.10.287.130">
    <property type="match status" value="1"/>
</dbReference>
<dbReference type="InterPro" id="IPR004358">
    <property type="entry name" value="Sig_transdc_His_kin-like_C"/>
</dbReference>
<keyword evidence="5" id="KW-0547">Nucleotide-binding</keyword>
<dbReference type="SUPFAM" id="SSF55874">
    <property type="entry name" value="ATPase domain of HSP90 chaperone/DNA topoisomerase II/histidine kinase"/>
    <property type="match status" value="1"/>
</dbReference>
<dbReference type="GO" id="GO:0005524">
    <property type="term" value="F:ATP binding"/>
    <property type="evidence" value="ECO:0007669"/>
    <property type="project" value="UniProtKB-KW"/>
</dbReference>
<dbReference type="SMART" id="SM00387">
    <property type="entry name" value="HATPase_c"/>
    <property type="match status" value="1"/>
</dbReference>
<gene>
    <name evidence="10" type="ORF">FZC75_09920</name>
</gene>
<dbReference type="InterPro" id="IPR036890">
    <property type="entry name" value="HATPase_C_sf"/>
</dbReference>
<evidence type="ECO:0000256" key="5">
    <source>
        <dbReference type="ARBA" id="ARBA00022741"/>
    </source>
</evidence>
<dbReference type="Gene3D" id="3.30.450.40">
    <property type="match status" value="1"/>
</dbReference>
<dbReference type="PRINTS" id="PR00344">
    <property type="entry name" value="BCTRLSENSOR"/>
</dbReference>
<dbReference type="InterPro" id="IPR000014">
    <property type="entry name" value="PAS"/>
</dbReference>
<keyword evidence="3" id="KW-0597">Phosphoprotein</keyword>
<evidence type="ECO:0000259" key="9">
    <source>
        <dbReference type="PROSITE" id="PS50109"/>
    </source>
</evidence>
<dbReference type="EC" id="2.7.13.3" evidence="2"/>
<dbReference type="PANTHER" id="PTHR43065">
    <property type="entry name" value="SENSOR HISTIDINE KINASE"/>
    <property type="match status" value="1"/>
</dbReference>
<dbReference type="Pfam" id="PF00512">
    <property type="entry name" value="HisKA"/>
    <property type="match status" value="1"/>
</dbReference>
<dbReference type="Gene3D" id="3.30.565.10">
    <property type="entry name" value="Histidine kinase-like ATPase, C-terminal domain"/>
    <property type="match status" value="1"/>
</dbReference>
<comment type="caution">
    <text evidence="10">The sequence shown here is derived from an EMBL/GenBank/DDBJ whole genome shotgun (WGS) entry which is preliminary data.</text>
</comment>
<evidence type="ECO:0000256" key="1">
    <source>
        <dbReference type="ARBA" id="ARBA00000085"/>
    </source>
</evidence>
<protein>
    <recommendedName>
        <fullName evidence="2">histidine kinase</fullName>
        <ecNumber evidence="2">2.7.13.3</ecNumber>
    </recommendedName>
</protein>
<sequence>MSTLRASKDDSMLEEYITKMRERCHINKLDPHVIPTFNSLSDEELSEIQSTYKDTLDIIRLFMNTFLEKSKGIPILVAVTDEKGNIIEYLGDPSLENTVVNQVGLKKGVQFSEEQAGVNSIVAALDLGVPVQVIGEEHFFSFLHQTACYSVPLFIKNQVVGTISMMTFVKVANPLIMASLETIVDSIQRELNLLEKNRYLDEMNHMVLEQSNTGYIVVEENREIVRINPKARDILGLPQDYESFAIDELMLLSRVHNLYVRGEVIQDYKIIFQNKHETRTCLVDFFPFQRGTLIQLHDITEYTKTESYIQNAEKLAIVGQMAAGVAHEIKNPLTTLKGFIQLSKEGGPSNAFPEIMLKEIERIDQITNEFLVLSRPTVQKKDWQDVRDLISEIEVLLSSFAIIKNVEILYNYQDVKPIFCDGNQMKQVFINLVKNSVESVEQNGKITISVKPQGDNQLLVSFNDDGNGFPDQILHRMGQPFLTTKKDGNGLGLMICKRVVEEIHNGKLCIQNNANGGAMVDIILPCNG</sequence>
<keyword evidence="8" id="KW-0902">Two-component regulatory system</keyword>
<name>A0A5D4T9A1_9BACI</name>
<dbReference type="InterPro" id="IPR003594">
    <property type="entry name" value="HATPase_dom"/>
</dbReference>
<dbReference type="InterPro" id="IPR003661">
    <property type="entry name" value="HisK_dim/P_dom"/>
</dbReference>
<evidence type="ECO:0000256" key="6">
    <source>
        <dbReference type="ARBA" id="ARBA00022777"/>
    </source>
</evidence>
<keyword evidence="4" id="KW-0808">Transferase</keyword>
<dbReference type="AlphaFoldDB" id="A0A5D4T9A1"/>
<dbReference type="SUPFAM" id="SSF47384">
    <property type="entry name" value="Homodimeric domain of signal transducing histidine kinase"/>
    <property type="match status" value="1"/>
</dbReference>
<organism evidence="10 11">
    <name type="scientific">Sutcliffiella horikoshii</name>
    <dbReference type="NCBI Taxonomy" id="79883"/>
    <lineage>
        <taxon>Bacteria</taxon>
        <taxon>Bacillati</taxon>
        <taxon>Bacillota</taxon>
        <taxon>Bacilli</taxon>
        <taxon>Bacillales</taxon>
        <taxon>Bacillaceae</taxon>
        <taxon>Sutcliffiella</taxon>
    </lineage>
</organism>
<dbReference type="GO" id="GO:0000155">
    <property type="term" value="F:phosphorelay sensor kinase activity"/>
    <property type="evidence" value="ECO:0007669"/>
    <property type="project" value="InterPro"/>
</dbReference>
<comment type="catalytic activity">
    <reaction evidence="1">
        <text>ATP + protein L-histidine = ADP + protein N-phospho-L-histidine.</text>
        <dbReference type="EC" id="2.7.13.3"/>
    </reaction>
</comment>
<dbReference type="Proteomes" id="UP000324517">
    <property type="component" value="Unassembled WGS sequence"/>
</dbReference>
<evidence type="ECO:0000313" key="10">
    <source>
        <dbReference type="EMBL" id="TYS72270.1"/>
    </source>
</evidence>
<keyword evidence="6" id="KW-0418">Kinase</keyword>
<dbReference type="PROSITE" id="PS50109">
    <property type="entry name" value="HIS_KIN"/>
    <property type="match status" value="1"/>
</dbReference>
<feature type="domain" description="Histidine kinase" evidence="9">
    <location>
        <begin position="324"/>
        <end position="528"/>
    </location>
</feature>
<dbReference type="PANTHER" id="PTHR43065:SF10">
    <property type="entry name" value="PEROXIDE STRESS-ACTIVATED HISTIDINE KINASE MAK3"/>
    <property type="match status" value="1"/>
</dbReference>
<dbReference type="Pfam" id="PF13188">
    <property type="entry name" value="PAS_8"/>
    <property type="match status" value="1"/>
</dbReference>
<evidence type="ECO:0000256" key="7">
    <source>
        <dbReference type="ARBA" id="ARBA00022840"/>
    </source>
</evidence>
<reference evidence="10 11" key="1">
    <citation type="submission" date="2019-08" db="EMBL/GenBank/DDBJ databases">
        <title>Bacillus genomes from the desert of Cuatro Cienegas, Coahuila.</title>
        <authorList>
            <person name="Olmedo-Alvarez G."/>
        </authorList>
    </citation>
    <scope>NUCLEOTIDE SEQUENCE [LARGE SCALE GENOMIC DNA]</scope>
    <source>
        <strain evidence="10 11">CH98b_3T</strain>
    </source>
</reference>
<dbReference type="InterPro" id="IPR036097">
    <property type="entry name" value="HisK_dim/P_sf"/>
</dbReference>
<dbReference type="Pfam" id="PF02518">
    <property type="entry name" value="HATPase_c"/>
    <property type="match status" value="1"/>
</dbReference>
<dbReference type="InterPro" id="IPR005467">
    <property type="entry name" value="His_kinase_dom"/>
</dbReference>
<dbReference type="InterPro" id="IPR029016">
    <property type="entry name" value="GAF-like_dom_sf"/>
</dbReference>
<proteinExistence type="predicted"/>
<evidence type="ECO:0000256" key="8">
    <source>
        <dbReference type="ARBA" id="ARBA00023012"/>
    </source>
</evidence>
<dbReference type="SMART" id="SM00388">
    <property type="entry name" value="HisKA"/>
    <property type="match status" value="1"/>
</dbReference>
<keyword evidence="7" id="KW-0067">ATP-binding</keyword>